<keyword evidence="2" id="KW-1185">Reference proteome</keyword>
<sequence>MVEAALKIAKQWRWSEALTLSVIHNLKEYYECSGVFVGGKVDALRWWESLPISAEKCPLKIMAITIHSIVPHATDVKCYFLDLGGVQSLKQCRLTVETFQMLSKAHVHYSYHLWKMDCTGGKPTHWKHAHMHTQPTAGIDMELAANLDRTFS</sequence>
<dbReference type="EMBL" id="KN822106">
    <property type="protein sequence ID" value="KIM57050.1"/>
    <property type="molecule type" value="Genomic_DNA"/>
</dbReference>
<dbReference type="AlphaFoldDB" id="A0A0C3D8G8"/>
<name>A0A0C3D8G8_9AGAM</name>
<proteinExistence type="predicted"/>
<dbReference type="OrthoDB" id="2669765at2759"/>
<dbReference type="Proteomes" id="UP000053989">
    <property type="component" value="Unassembled WGS sequence"/>
</dbReference>
<evidence type="ECO:0000313" key="2">
    <source>
        <dbReference type="Proteomes" id="UP000053989"/>
    </source>
</evidence>
<evidence type="ECO:0000313" key="1">
    <source>
        <dbReference type="EMBL" id="KIM57050.1"/>
    </source>
</evidence>
<protein>
    <submittedName>
        <fullName evidence="1">Uncharacterized protein</fullName>
    </submittedName>
</protein>
<accession>A0A0C3D8G8</accession>
<dbReference type="InParanoid" id="A0A0C3D8G8"/>
<dbReference type="STRING" id="1036808.A0A0C3D8G8"/>
<gene>
    <name evidence="1" type="ORF">SCLCIDRAFT_131273</name>
</gene>
<reference evidence="1 2" key="1">
    <citation type="submission" date="2014-04" db="EMBL/GenBank/DDBJ databases">
        <authorList>
            <consortium name="DOE Joint Genome Institute"/>
            <person name="Kuo A."/>
            <person name="Kohler A."/>
            <person name="Nagy L.G."/>
            <person name="Floudas D."/>
            <person name="Copeland A."/>
            <person name="Barry K.W."/>
            <person name="Cichocki N."/>
            <person name="Veneault-Fourrey C."/>
            <person name="LaButti K."/>
            <person name="Lindquist E.A."/>
            <person name="Lipzen A."/>
            <person name="Lundell T."/>
            <person name="Morin E."/>
            <person name="Murat C."/>
            <person name="Sun H."/>
            <person name="Tunlid A."/>
            <person name="Henrissat B."/>
            <person name="Grigoriev I.V."/>
            <person name="Hibbett D.S."/>
            <person name="Martin F."/>
            <person name="Nordberg H.P."/>
            <person name="Cantor M.N."/>
            <person name="Hua S.X."/>
        </authorList>
    </citation>
    <scope>NUCLEOTIDE SEQUENCE [LARGE SCALE GENOMIC DNA]</scope>
    <source>
        <strain evidence="1 2">Foug A</strain>
    </source>
</reference>
<dbReference type="HOGENOM" id="CLU_1723410_0_0_1"/>
<reference evidence="2" key="2">
    <citation type="submission" date="2015-01" db="EMBL/GenBank/DDBJ databases">
        <title>Evolutionary Origins and Diversification of the Mycorrhizal Mutualists.</title>
        <authorList>
            <consortium name="DOE Joint Genome Institute"/>
            <consortium name="Mycorrhizal Genomics Consortium"/>
            <person name="Kohler A."/>
            <person name="Kuo A."/>
            <person name="Nagy L.G."/>
            <person name="Floudas D."/>
            <person name="Copeland A."/>
            <person name="Barry K.W."/>
            <person name="Cichocki N."/>
            <person name="Veneault-Fourrey C."/>
            <person name="LaButti K."/>
            <person name="Lindquist E.A."/>
            <person name="Lipzen A."/>
            <person name="Lundell T."/>
            <person name="Morin E."/>
            <person name="Murat C."/>
            <person name="Riley R."/>
            <person name="Ohm R."/>
            <person name="Sun H."/>
            <person name="Tunlid A."/>
            <person name="Henrissat B."/>
            <person name="Grigoriev I.V."/>
            <person name="Hibbett D.S."/>
            <person name="Martin F."/>
        </authorList>
    </citation>
    <scope>NUCLEOTIDE SEQUENCE [LARGE SCALE GENOMIC DNA]</scope>
    <source>
        <strain evidence="2">Foug A</strain>
    </source>
</reference>
<organism evidence="1 2">
    <name type="scientific">Scleroderma citrinum Foug A</name>
    <dbReference type="NCBI Taxonomy" id="1036808"/>
    <lineage>
        <taxon>Eukaryota</taxon>
        <taxon>Fungi</taxon>
        <taxon>Dikarya</taxon>
        <taxon>Basidiomycota</taxon>
        <taxon>Agaricomycotina</taxon>
        <taxon>Agaricomycetes</taxon>
        <taxon>Agaricomycetidae</taxon>
        <taxon>Boletales</taxon>
        <taxon>Sclerodermatineae</taxon>
        <taxon>Sclerodermataceae</taxon>
        <taxon>Scleroderma</taxon>
    </lineage>
</organism>